<protein>
    <submittedName>
        <fullName evidence="11 12">Disease resistance protein At3g14460</fullName>
    </submittedName>
</protein>
<feature type="domain" description="Disease resistance protein winged helix" evidence="8">
    <location>
        <begin position="442"/>
        <end position="515"/>
    </location>
</feature>
<evidence type="ECO:0000256" key="4">
    <source>
        <dbReference type="ARBA" id="ARBA00022821"/>
    </source>
</evidence>
<keyword evidence="1" id="KW-0433">Leucine-rich repeat</keyword>
<dbReference type="PRINTS" id="PR00364">
    <property type="entry name" value="DISEASERSIST"/>
</dbReference>
<evidence type="ECO:0000259" key="6">
    <source>
        <dbReference type="Pfam" id="PF00931"/>
    </source>
</evidence>
<accession>A0ABM3IKL7</accession>
<reference evidence="10 11" key="1">
    <citation type="submission" date="2025-05" db="UniProtKB">
        <authorList>
            <consortium name="RefSeq"/>
        </authorList>
    </citation>
    <scope>IDENTIFICATION</scope>
    <source>
        <tissue evidence="11 12">Seedling</tissue>
    </source>
</reference>
<feature type="domain" description="R13L1/DRL21-like LRR repeat region" evidence="9">
    <location>
        <begin position="704"/>
        <end position="827"/>
    </location>
</feature>
<dbReference type="Gene3D" id="1.10.8.430">
    <property type="entry name" value="Helical domain of apoptotic protease-activating factors"/>
    <property type="match status" value="1"/>
</dbReference>
<keyword evidence="10" id="KW-1185">Reference proteome</keyword>
<feature type="domain" description="Disease resistance N-terminal" evidence="7">
    <location>
        <begin position="11"/>
        <end position="103"/>
    </location>
</feature>
<dbReference type="Pfam" id="PF25019">
    <property type="entry name" value="LRR_R13L1-DRL21"/>
    <property type="match status" value="1"/>
</dbReference>
<dbReference type="Gene3D" id="1.10.10.10">
    <property type="entry name" value="Winged helix-like DNA-binding domain superfamily/Winged helix DNA-binding domain"/>
    <property type="match status" value="1"/>
</dbReference>
<dbReference type="Pfam" id="PF23559">
    <property type="entry name" value="WHD_DRP"/>
    <property type="match status" value="1"/>
</dbReference>
<dbReference type="PANTHER" id="PTHR36766">
    <property type="entry name" value="PLANT BROAD-SPECTRUM MILDEW RESISTANCE PROTEIN RPW8"/>
    <property type="match status" value="1"/>
</dbReference>
<evidence type="ECO:0000259" key="7">
    <source>
        <dbReference type="Pfam" id="PF18052"/>
    </source>
</evidence>
<evidence type="ECO:0000313" key="11">
    <source>
        <dbReference type="RefSeq" id="XP_048330448.1"/>
    </source>
</evidence>
<feature type="domain" description="NB-ARC" evidence="6">
    <location>
        <begin position="182"/>
        <end position="356"/>
    </location>
</feature>
<evidence type="ECO:0000259" key="9">
    <source>
        <dbReference type="Pfam" id="PF25019"/>
    </source>
</evidence>
<dbReference type="InterPro" id="IPR027417">
    <property type="entry name" value="P-loop_NTPase"/>
</dbReference>
<gene>
    <name evidence="11 12 13 14 15" type="primary">LOC107417856</name>
</gene>
<evidence type="ECO:0000256" key="5">
    <source>
        <dbReference type="ARBA" id="ARBA00022840"/>
    </source>
</evidence>
<dbReference type="Pfam" id="PF18052">
    <property type="entry name" value="Rx_N"/>
    <property type="match status" value="1"/>
</dbReference>
<dbReference type="Gene3D" id="1.20.5.4130">
    <property type="match status" value="1"/>
</dbReference>
<sequence>MALELVGGAFLSASLQVLFERMASLEIVDFIRGKKLNEKLLRKMKIMLLSADSVLNDAEKKQISNPYVREWLGHLQEAIYDAEDLLQEINTEALRCKIEEGFDEQGSSSGGHQVLNLISTTFTTTFNEQVEPKMTEILDRLQFILKQKDNLGLRGGDTVKNRSLGRLPTTSFVEESSVYGRDEDKEAIIKLLLENDHCRGNNMSVIPIVGMGGIGKTTLAQIVYNDERVKECFEFKAWVSVSNEFDIFKITKTVAYRVIGHTFKDDQDLDLVQLELNKALKGKKFFLVLDDVWNEDYQQWEEVKKPFECGAFGSKIIVTTRNESVASVMHDSIPVYHLRTMCDENCWKIFVKHAFNSVDPCAYPELEEIGRQIVKKCQGLPLAVKSLGSLLRSQLNPEEWKNILKSDMWELPTVKNNILPALWLSYHYLPMHLKRCFAYCSVFPKNYKIDKENLIKLWMAEDLLKPQKKKRIEQVGEEAINELLSRSLFRQVLRESWFKKSPICYTMHDLVHDLATFVAREFCLSLDVSSTNKFLNKVRHLSHEKEEKYDLKKYEYLSTAESLRTFFFPSQCYGVIQLHLQNLVAKSLPALTCLRVLSWNGSSITELPDSIGNLKLLRYLNLSGTKIKEIPTFLCTLYNLQTLILSHCRELKLLPADMGRLINLRHLDLVDTNLERMPIEIGNLKDLQTMTNFVVGKYCGYTMELLRYLQHLHGKLCFSELNNIFKVEDVLMAKLTDKKCLTELEFSWGLNGFDNYGMHKAVLNGLEPHTSLKLLKIQNYSGEQFPKWLGDPSFRNLEEIQLEGCGECSILPPLGQLPFLKHLSVTGFDELVKISDEFYCSGCSISARPFRCLEFLKFYDLRKWEEWSLIDSFLDLKKLVLGYCPKLTACICLPNTIQQVHIEECRNLVLAGIMQHCHGNLQRLEISKSCDNINSIVLDYFPMLEVLSLESCENLESLTCSEQPHPPMLPFRTRFQLKDCPKFVSFPHGGLHAPNLEDFRIEDCNMLRSLPGHMNTLLPSLCLLSISNCPELESFPECGLPSKLEHLEISCCNKLFSNRMLWNLQTLTCFHSIQISNMDEHVLDSFPEEGLLPTSLNCLTINSLPHLKALNGNAFQQLSSLKRLGISRCQVLQCLPEGLPPSLSVLTIYDCPLLKQRCQRYIGEDWPKISHIAHIKMDYSCM</sequence>
<dbReference type="RefSeq" id="XP_048330452.1">
    <property type="nucleotide sequence ID" value="XM_048474495.2"/>
</dbReference>
<keyword evidence="3" id="KW-0547">Nucleotide-binding</keyword>
<evidence type="ECO:0000313" key="14">
    <source>
        <dbReference type="RefSeq" id="XP_048330451.1"/>
    </source>
</evidence>
<evidence type="ECO:0000256" key="3">
    <source>
        <dbReference type="ARBA" id="ARBA00022741"/>
    </source>
</evidence>
<dbReference type="InterPro" id="IPR036388">
    <property type="entry name" value="WH-like_DNA-bd_sf"/>
</dbReference>
<evidence type="ECO:0000313" key="12">
    <source>
        <dbReference type="RefSeq" id="XP_048330449.1"/>
    </source>
</evidence>
<dbReference type="SUPFAM" id="SSF52540">
    <property type="entry name" value="P-loop containing nucleoside triphosphate hydrolases"/>
    <property type="match status" value="1"/>
</dbReference>
<evidence type="ECO:0000313" key="10">
    <source>
        <dbReference type="Proteomes" id="UP001652623"/>
    </source>
</evidence>
<proteinExistence type="predicted"/>
<dbReference type="RefSeq" id="XP_048330451.1">
    <property type="nucleotide sequence ID" value="XM_048474494.2"/>
</dbReference>
<dbReference type="InterPro" id="IPR042197">
    <property type="entry name" value="Apaf_helical"/>
</dbReference>
<dbReference type="RefSeq" id="XP_048330448.1">
    <property type="nucleotide sequence ID" value="XM_048474491.2"/>
</dbReference>
<evidence type="ECO:0000256" key="1">
    <source>
        <dbReference type="ARBA" id="ARBA00022614"/>
    </source>
</evidence>
<dbReference type="InterPro" id="IPR056789">
    <property type="entry name" value="LRR_R13L1-DRL21"/>
</dbReference>
<evidence type="ECO:0000313" key="13">
    <source>
        <dbReference type="RefSeq" id="XP_048330450.1"/>
    </source>
</evidence>
<dbReference type="SUPFAM" id="SSF52058">
    <property type="entry name" value="L domain-like"/>
    <property type="match status" value="2"/>
</dbReference>
<evidence type="ECO:0000259" key="8">
    <source>
        <dbReference type="Pfam" id="PF23559"/>
    </source>
</evidence>
<dbReference type="PANTHER" id="PTHR36766:SF40">
    <property type="entry name" value="DISEASE RESISTANCE PROTEIN RGA3"/>
    <property type="match status" value="1"/>
</dbReference>
<evidence type="ECO:0000313" key="15">
    <source>
        <dbReference type="RefSeq" id="XP_048330452.1"/>
    </source>
</evidence>
<dbReference type="InterPro" id="IPR041118">
    <property type="entry name" value="Rx_N"/>
</dbReference>
<dbReference type="GeneID" id="107417856"/>
<organism evidence="10 11">
    <name type="scientific">Ziziphus jujuba</name>
    <name type="common">Chinese jujube</name>
    <name type="synonym">Ziziphus sativa</name>
    <dbReference type="NCBI Taxonomy" id="326968"/>
    <lineage>
        <taxon>Eukaryota</taxon>
        <taxon>Viridiplantae</taxon>
        <taxon>Streptophyta</taxon>
        <taxon>Embryophyta</taxon>
        <taxon>Tracheophyta</taxon>
        <taxon>Spermatophyta</taxon>
        <taxon>Magnoliopsida</taxon>
        <taxon>eudicotyledons</taxon>
        <taxon>Gunneridae</taxon>
        <taxon>Pentapetalae</taxon>
        <taxon>rosids</taxon>
        <taxon>fabids</taxon>
        <taxon>Rosales</taxon>
        <taxon>Rhamnaceae</taxon>
        <taxon>Paliureae</taxon>
        <taxon>Ziziphus</taxon>
    </lineage>
</organism>
<keyword evidence="4" id="KW-0611">Plant defense</keyword>
<dbReference type="Gene3D" id="3.80.10.10">
    <property type="entry name" value="Ribonuclease Inhibitor"/>
    <property type="match status" value="3"/>
</dbReference>
<dbReference type="RefSeq" id="XP_048330449.1">
    <property type="nucleotide sequence ID" value="XM_048474492.2"/>
</dbReference>
<dbReference type="Gene3D" id="3.40.50.300">
    <property type="entry name" value="P-loop containing nucleotide triphosphate hydrolases"/>
    <property type="match status" value="1"/>
</dbReference>
<evidence type="ECO:0000256" key="2">
    <source>
        <dbReference type="ARBA" id="ARBA00022737"/>
    </source>
</evidence>
<dbReference type="InterPro" id="IPR058922">
    <property type="entry name" value="WHD_DRP"/>
</dbReference>
<dbReference type="RefSeq" id="XP_048330450.1">
    <property type="nucleotide sequence ID" value="XM_048474493.2"/>
</dbReference>
<dbReference type="Proteomes" id="UP001652623">
    <property type="component" value="Chromosome 2"/>
</dbReference>
<keyword evidence="5" id="KW-0067">ATP-binding</keyword>
<dbReference type="InterPro" id="IPR002182">
    <property type="entry name" value="NB-ARC"/>
</dbReference>
<dbReference type="InterPro" id="IPR032675">
    <property type="entry name" value="LRR_dom_sf"/>
</dbReference>
<keyword evidence="2" id="KW-0677">Repeat</keyword>
<name>A0ABM3IKL7_ZIZJJ</name>
<dbReference type="Pfam" id="PF00931">
    <property type="entry name" value="NB-ARC"/>
    <property type="match status" value="1"/>
</dbReference>